<dbReference type="AlphaFoldDB" id="A0A368N0Q8"/>
<comment type="caution">
    <text evidence="1">The sequence shown here is derived from an EMBL/GenBank/DDBJ whole genome shotgun (WGS) entry which is preliminary data.</text>
</comment>
<accession>A0A368N0Q8</accession>
<dbReference type="PROSITE" id="PS51257">
    <property type="entry name" value="PROKAR_LIPOPROTEIN"/>
    <property type="match status" value="1"/>
</dbReference>
<gene>
    <name evidence="1" type="ORF">DQ356_06870</name>
</gene>
<evidence type="ECO:0000313" key="1">
    <source>
        <dbReference type="EMBL" id="RCU43145.1"/>
    </source>
</evidence>
<sequence length="193" mass="21778">MKQVFIGVGILGLLFISCSKIEEKVNSTVTSTQEKVQQKTEELVQNAVTDQLGKLVDAEALSFDSVFPHSQPDLVQEDSGKKVVFPNGAPFYFFKYKTSDKDALLKMLYEQETTDEAQSMKTFEKVDGALFVEKLSFFEKFLPADAFGGAVIEELKNNPTAEYYKVKRFPHSSTIIYNPKNGTVYQFVDVKKQ</sequence>
<evidence type="ECO:0000313" key="2">
    <source>
        <dbReference type="Proteomes" id="UP000252172"/>
    </source>
</evidence>
<dbReference type="OrthoDB" id="1252081at2"/>
<proteinExistence type="predicted"/>
<dbReference type="EMBL" id="QPIE01000004">
    <property type="protein sequence ID" value="RCU43145.1"/>
    <property type="molecule type" value="Genomic_DNA"/>
</dbReference>
<reference evidence="1 2" key="1">
    <citation type="submission" date="2018-07" db="EMBL/GenBank/DDBJ databases">
        <title>Chryseobacterium lacus sp. nov., isolated from lake water.</title>
        <authorList>
            <person name="Li C.-M."/>
        </authorList>
    </citation>
    <scope>NUCLEOTIDE SEQUENCE [LARGE SCALE GENOMIC DNA]</scope>
    <source>
        <strain evidence="1 2">YLOS41</strain>
    </source>
</reference>
<dbReference type="Proteomes" id="UP000252172">
    <property type="component" value="Unassembled WGS sequence"/>
</dbReference>
<keyword evidence="2" id="KW-1185">Reference proteome</keyword>
<protein>
    <submittedName>
        <fullName evidence="1">Uncharacterized protein</fullName>
    </submittedName>
</protein>
<organism evidence="1 2">
    <name type="scientific">Chryseobacterium lacus</name>
    <dbReference type="NCBI Taxonomy" id="2058346"/>
    <lineage>
        <taxon>Bacteria</taxon>
        <taxon>Pseudomonadati</taxon>
        <taxon>Bacteroidota</taxon>
        <taxon>Flavobacteriia</taxon>
        <taxon>Flavobacteriales</taxon>
        <taxon>Weeksellaceae</taxon>
        <taxon>Chryseobacterium group</taxon>
        <taxon>Chryseobacterium</taxon>
    </lineage>
</organism>
<name>A0A368N0Q8_9FLAO</name>
<dbReference type="RefSeq" id="WP_114303732.1">
    <property type="nucleotide sequence ID" value="NZ_QPIE01000004.1"/>
</dbReference>